<reference evidence="1" key="1">
    <citation type="journal article" date="2014" name="Front. Microbiol.">
        <title>High frequency of phylogenetically diverse reductive dehalogenase-homologous genes in deep subseafloor sedimentary metagenomes.</title>
        <authorList>
            <person name="Kawai M."/>
            <person name="Futagami T."/>
            <person name="Toyoda A."/>
            <person name="Takaki Y."/>
            <person name="Nishi S."/>
            <person name="Hori S."/>
            <person name="Arai W."/>
            <person name="Tsubouchi T."/>
            <person name="Morono Y."/>
            <person name="Uchiyama I."/>
            <person name="Ito T."/>
            <person name="Fujiyama A."/>
            <person name="Inagaki F."/>
            <person name="Takami H."/>
        </authorList>
    </citation>
    <scope>NUCLEOTIDE SEQUENCE</scope>
    <source>
        <strain evidence="1">Expedition CK06-06</strain>
    </source>
</reference>
<feature type="non-terminal residue" evidence="1">
    <location>
        <position position="1"/>
    </location>
</feature>
<evidence type="ECO:0000313" key="1">
    <source>
        <dbReference type="EMBL" id="GAG22834.1"/>
    </source>
</evidence>
<accession>X0VWM9</accession>
<dbReference type="Gene3D" id="2.40.320.10">
    <property type="entry name" value="Hypothetical Protein Pfu-838710-001"/>
    <property type="match status" value="1"/>
</dbReference>
<gene>
    <name evidence="1" type="ORF">S01H1_51400</name>
</gene>
<organism evidence="1">
    <name type="scientific">marine sediment metagenome</name>
    <dbReference type="NCBI Taxonomy" id="412755"/>
    <lineage>
        <taxon>unclassified sequences</taxon>
        <taxon>metagenomes</taxon>
        <taxon>ecological metagenomes</taxon>
    </lineage>
</organism>
<dbReference type="EMBL" id="BARS01033166">
    <property type="protein sequence ID" value="GAG22834.1"/>
    <property type="molecule type" value="Genomic_DNA"/>
</dbReference>
<protein>
    <recommendedName>
        <fullName evidence="2">CYTH domain-containing protein</fullName>
    </recommendedName>
</protein>
<comment type="caution">
    <text evidence="1">The sequence shown here is derived from an EMBL/GenBank/DDBJ whole genome shotgun (WGS) entry which is preliminary data.</text>
</comment>
<dbReference type="AlphaFoldDB" id="X0VWM9"/>
<proteinExistence type="predicted"/>
<evidence type="ECO:0008006" key="2">
    <source>
        <dbReference type="Google" id="ProtNLM"/>
    </source>
</evidence>
<sequence>DELPFIGFYLEIEGSKKGIKEIEIKLGLKEKNRITKNYLQLFLDYKKKKKIKAENMLFNLPSRN</sequence>
<name>X0VWM9_9ZZZZ</name>